<reference evidence="3 4" key="1">
    <citation type="submission" date="2019-02" db="EMBL/GenBank/DDBJ databases">
        <title>Draft genome sequence of Muricauda sp. 176CP4-71.</title>
        <authorList>
            <person name="Park J.-S."/>
        </authorList>
    </citation>
    <scope>NUCLEOTIDE SEQUENCE [LARGE SCALE GENOMIC DNA]</scope>
    <source>
        <strain evidence="3 4">176CP4-71</strain>
    </source>
</reference>
<comment type="caution">
    <text evidence="3">The sequence shown here is derived from an EMBL/GenBank/DDBJ whole genome shotgun (WGS) entry which is preliminary data.</text>
</comment>
<keyword evidence="1" id="KW-0560">Oxidoreductase</keyword>
<accession>A0A4V2HSR5</accession>
<dbReference type="InterPro" id="IPR020471">
    <property type="entry name" value="AKR"/>
</dbReference>
<keyword evidence="4" id="KW-1185">Reference proteome</keyword>
<sequence length="271" mass="29958">MKTKDTFTLGDFEINRLGFGTMRSTTGNGIWGDSLNKENAISVIRTAIENGVNFIDTADSYGPYTSELLVEEAVRPFKDNVLVATKGGAVKYKPGAVLANGHPYYLRTAIEGSLRRLQRETIDLYFLHRVDPNIPIEDSVGALAQFQKEGKIKHIGISNVTVEQFDRAQSVAKIDAVQNAFNYGDRRYEDVVKQTTDQNIAFIAHTPVAANQWDINALKAANEKGISVNQLSLKWLLDYAANVISIPGTSSQSHLMENLTSKNVHLETLNV</sequence>
<dbReference type="CDD" id="cd19088">
    <property type="entry name" value="AKR_AKR13B1"/>
    <property type="match status" value="1"/>
</dbReference>
<dbReference type="InterPro" id="IPR050791">
    <property type="entry name" value="Aldo-Keto_reductase"/>
</dbReference>
<dbReference type="SUPFAM" id="SSF51430">
    <property type="entry name" value="NAD(P)-linked oxidoreductase"/>
    <property type="match status" value="1"/>
</dbReference>
<feature type="domain" description="NADP-dependent oxidoreductase" evidence="2">
    <location>
        <begin position="16"/>
        <end position="266"/>
    </location>
</feature>
<dbReference type="EMBL" id="SGIU01000001">
    <property type="protein sequence ID" value="TAI48820.1"/>
    <property type="molecule type" value="Genomic_DNA"/>
</dbReference>
<dbReference type="PRINTS" id="PR00069">
    <property type="entry name" value="ALDKETRDTASE"/>
</dbReference>
<evidence type="ECO:0000313" key="4">
    <source>
        <dbReference type="Proteomes" id="UP000291981"/>
    </source>
</evidence>
<protein>
    <submittedName>
        <fullName evidence="3">Aldo/keto reductase</fullName>
    </submittedName>
</protein>
<dbReference type="GO" id="GO:0016491">
    <property type="term" value="F:oxidoreductase activity"/>
    <property type="evidence" value="ECO:0007669"/>
    <property type="project" value="UniProtKB-KW"/>
</dbReference>
<dbReference type="PANTHER" id="PTHR43625:SF40">
    <property type="entry name" value="ALDO-KETO REDUCTASE YAKC [NADP(+)]"/>
    <property type="match status" value="1"/>
</dbReference>
<dbReference type="Pfam" id="PF00248">
    <property type="entry name" value="Aldo_ket_red"/>
    <property type="match status" value="1"/>
</dbReference>
<gene>
    <name evidence="3" type="ORF">EW142_03205</name>
</gene>
<dbReference type="PANTHER" id="PTHR43625">
    <property type="entry name" value="AFLATOXIN B1 ALDEHYDE REDUCTASE"/>
    <property type="match status" value="1"/>
</dbReference>
<dbReference type="GO" id="GO:0005737">
    <property type="term" value="C:cytoplasm"/>
    <property type="evidence" value="ECO:0007669"/>
    <property type="project" value="TreeGrafter"/>
</dbReference>
<evidence type="ECO:0000259" key="2">
    <source>
        <dbReference type="Pfam" id="PF00248"/>
    </source>
</evidence>
<dbReference type="InterPro" id="IPR023210">
    <property type="entry name" value="NADP_OxRdtase_dom"/>
</dbReference>
<dbReference type="Gene3D" id="3.20.20.100">
    <property type="entry name" value="NADP-dependent oxidoreductase domain"/>
    <property type="match status" value="1"/>
</dbReference>
<dbReference type="InterPro" id="IPR036812">
    <property type="entry name" value="NAD(P)_OxRdtase_dom_sf"/>
</dbReference>
<organism evidence="3 4">
    <name type="scientific">Flagellimonas allohymeniacidonis</name>
    <dbReference type="NCBI Taxonomy" id="2517819"/>
    <lineage>
        <taxon>Bacteria</taxon>
        <taxon>Pseudomonadati</taxon>
        <taxon>Bacteroidota</taxon>
        <taxon>Flavobacteriia</taxon>
        <taxon>Flavobacteriales</taxon>
        <taxon>Flavobacteriaceae</taxon>
        <taxon>Flagellimonas</taxon>
    </lineage>
</organism>
<proteinExistence type="predicted"/>
<dbReference type="AlphaFoldDB" id="A0A4V2HSR5"/>
<dbReference type="OrthoDB" id="9773828at2"/>
<evidence type="ECO:0000313" key="3">
    <source>
        <dbReference type="EMBL" id="TAI48820.1"/>
    </source>
</evidence>
<evidence type="ECO:0000256" key="1">
    <source>
        <dbReference type="ARBA" id="ARBA00023002"/>
    </source>
</evidence>
<name>A0A4V2HSR5_9FLAO</name>
<dbReference type="Proteomes" id="UP000291981">
    <property type="component" value="Unassembled WGS sequence"/>
</dbReference>
<dbReference type="RefSeq" id="WP_130609562.1">
    <property type="nucleotide sequence ID" value="NZ_SGIU01000001.1"/>
</dbReference>